<dbReference type="AlphaFoldDB" id="A0A1L3Q0U3"/>
<dbReference type="Pfam" id="PF00171">
    <property type="entry name" value="Aldedh"/>
    <property type="match status" value="1"/>
</dbReference>
<dbReference type="Proteomes" id="UP000267921">
    <property type="component" value="Unassembled WGS sequence"/>
</dbReference>
<dbReference type="InterPro" id="IPR047110">
    <property type="entry name" value="GABD/Sad-like"/>
</dbReference>
<proteinExistence type="inferred from homology"/>
<dbReference type="PANTHER" id="PTHR43217:SF1">
    <property type="entry name" value="SUCCINATE SEMIALDEHYDE DEHYDROGENASE [NAD(P)+] SAD"/>
    <property type="match status" value="1"/>
</dbReference>
<dbReference type="EMBL" id="CP017921">
    <property type="protein sequence ID" value="APH38489.1"/>
    <property type="molecule type" value="Genomic_DNA"/>
</dbReference>
<evidence type="ECO:0000259" key="4">
    <source>
        <dbReference type="Pfam" id="PF00171"/>
    </source>
</evidence>
<name>A0A1L3Q0U3_9EURY</name>
<gene>
    <name evidence="5" type="ORF">BHR79_02615</name>
    <name evidence="6" type="ORF">EFE40_00165</name>
</gene>
<keyword evidence="3" id="KW-0560">Oxidoreductase</keyword>
<evidence type="ECO:0000256" key="2">
    <source>
        <dbReference type="ARBA" id="ARBA00022857"/>
    </source>
</evidence>
<reference evidence="5 7" key="1">
    <citation type="submission" date="2016-10" db="EMBL/GenBank/DDBJ databases">
        <title>Methanohalophilus halophilus.</title>
        <authorList>
            <person name="L'haridon S."/>
        </authorList>
    </citation>
    <scope>NUCLEOTIDE SEQUENCE [LARGE SCALE GENOMIC DNA]</scope>
    <source>
        <strain evidence="5 7">Z-7982</strain>
    </source>
</reference>
<dbReference type="EMBL" id="RJJG01000001">
    <property type="protein sequence ID" value="RNI10634.1"/>
    <property type="molecule type" value="Genomic_DNA"/>
</dbReference>
<dbReference type="GeneID" id="30582615"/>
<protein>
    <submittedName>
        <fullName evidence="6">Aldehyde dehydrogenase family protein</fullName>
    </submittedName>
    <submittedName>
        <fullName evidence="5">Succinate-semialdehyde dehydrogenase</fullName>
    </submittedName>
</protein>
<dbReference type="STRING" id="2177.BHR79_02615"/>
<dbReference type="OrthoDB" id="6342at2157"/>
<accession>A0A1L3Q0U3</accession>
<keyword evidence="7" id="KW-1185">Reference proteome</keyword>
<evidence type="ECO:0000313" key="5">
    <source>
        <dbReference type="EMBL" id="APH38489.1"/>
    </source>
</evidence>
<evidence type="ECO:0000256" key="1">
    <source>
        <dbReference type="ARBA" id="ARBA00009986"/>
    </source>
</evidence>
<dbReference type="PANTHER" id="PTHR43217">
    <property type="entry name" value="SUCCINATE SEMIALDEHYDE DEHYDROGENASE [NAD(P)+] SAD"/>
    <property type="match status" value="1"/>
</dbReference>
<dbReference type="PROSITE" id="PS00070">
    <property type="entry name" value="ALDEHYDE_DEHYDR_CYS"/>
    <property type="match status" value="1"/>
</dbReference>
<feature type="domain" description="Aldehyde dehydrogenase" evidence="4">
    <location>
        <begin position="3"/>
        <end position="451"/>
    </location>
</feature>
<sequence>MSSMESINPSTGELVESFSIHKSEDVRDILENSYQAFLDWKFLNVDVRCDYLRQVGKVLRQRKQECAELITREMGKPIKQSLGEIEKCALTFDYYADRTPSLMEPRVEDTDATYSSVFFEPMGPVLCIKPWNFPFWQVLSAASHILAGGNTILLKHSSSVPACALKIEEIMQQAGLPGGVFQTLLIDGKTASSLISSDEIAAVSFTGGTEAGRRVAVEAASSLKKYVLELGGSDPFVVLEGADVQRAAKAAVAARFINTGQTCIAAKRFIVEEPLMEEFKRHFIDQTRSMKVGDPLEEDTDIGPLVRAEEMHRLGSQVADSIEKGAKVELDGGWVEGAGFFYSPVVLSGITDNMDVMRQETFGPVAPLVSVKDEAEAIKVANATPYGLGASIWGGDSEHLLQIGKRIQAGVVGINGFFKPEACMPFGGMKQSGVGRELSDFGFYEFMHVRSLKSF</sequence>
<dbReference type="InterPro" id="IPR016161">
    <property type="entry name" value="Ald_DH/histidinol_DH"/>
</dbReference>
<comment type="similarity">
    <text evidence="1">Belongs to the aldehyde dehydrogenase family.</text>
</comment>
<evidence type="ECO:0000313" key="6">
    <source>
        <dbReference type="EMBL" id="RNI10634.1"/>
    </source>
</evidence>
<dbReference type="InterPro" id="IPR016162">
    <property type="entry name" value="Ald_DH_N"/>
</dbReference>
<evidence type="ECO:0000313" key="7">
    <source>
        <dbReference type="Proteomes" id="UP000186879"/>
    </source>
</evidence>
<organism evidence="5 7">
    <name type="scientific">Methanohalophilus halophilus</name>
    <dbReference type="NCBI Taxonomy" id="2177"/>
    <lineage>
        <taxon>Archaea</taxon>
        <taxon>Methanobacteriati</taxon>
        <taxon>Methanobacteriota</taxon>
        <taxon>Stenosarchaea group</taxon>
        <taxon>Methanomicrobia</taxon>
        <taxon>Methanosarcinales</taxon>
        <taxon>Methanosarcinaceae</taxon>
        <taxon>Methanohalophilus</taxon>
    </lineage>
</organism>
<dbReference type="Gene3D" id="3.40.309.10">
    <property type="entry name" value="Aldehyde Dehydrogenase, Chain A, domain 2"/>
    <property type="match status" value="1"/>
</dbReference>
<dbReference type="RefSeq" id="WP_072560897.1">
    <property type="nucleotide sequence ID" value="NZ_CP017921.1"/>
</dbReference>
<reference evidence="6 8" key="2">
    <citation type="submission" date="2018-10" db="EMBL/GenBank/DDBJ databases">
        <title>Cultivation of a novel Methanohalophilus strain from Kebrit Deep of the Red Sea and a genomic comparison of members of the genus Methanohalophilus.</title>
        <authorList>
            <person name="Guan Y."/>
            <person name="Ngugi D.K."/>
            <person name="Stingl U."/>
        </authorList>
    </citation>
    <scope>NUCLEOTIDE SEQUENCE [LARGE SCALE GENOMIC DNA]</scope>
    <source>
        <strain evidence="6 8">DSM 3094</strain>
    </source>
</reference>
<dbReference type="FunFam" id="3.40.309.10:FF:000009">
    <property type="entry name" value="Aldehyde dehydrogenase A"/>
    <property type="match status" value="1"/>
</dbReference>
<dbReference type="Gene3D" id="3.40.605.10">
    <property type="entry name" value="Aldehyde Dehydrogenase, Chain A, domain 1"/>
    <property type="match status" value="1"/>
</dbReference>
<dbReference type="SUPFAM" id="SSF53720">
    <property type="entry name" value="ALDH-like"/>
    <property type="match status" value="1"/>
</dbReference>
<dbReference type="Proteomes" id="UP000186879">
    <property type="component" value="Chromosome"/>
</dbReference>
<dbReference type="InterPro" id="IPR016163">
    <property type="entry name" value="Ald_DH_C"/>
</dbReference>
<dbReference type="GO" id="GO:0004777">
    <property type="term" value="F:succinate-semialdehyde dehydrogenase (NAD+) activity"/>
    <property type="evidence" value="ECO:0007669"/>
    <property type="project" value="TreeGrafter"/>
</dbReference>
<dbReference type="InterPro" id="IPR015590">
    <property type="entry name" value="Aldehyde_DH_dom"/>
</dbReference>
<dbReference type="FunFam" id="3.40.605.10:FF:000012">
    <property type="entry name" value="NAD-dependent succinate-semialdehyde dehydrogenase"/>
    <property type="match status" value="1"/>
</dbReference>
<evidence type="ECO:0000313" key="8">
    <source>
        <dbReference type="Proteomes" id="UP000267921"/>
    </source>
</evidence>
<evidence type="ECO:0000256" key="3">
    <source>
        <dbReference type="ARBA" id="ARBA00023002"/>
    </source>
</evidence>
<dbReference type="InterPro" id="IPR016160">
    <property type="entry name" value="Ald_DH_CS_CYS"/>
</dbReference>
<keyword evidence="2" id="KW-0521">NADP</keyword>
<dbReference type="KEGG" id="mhaz:BHR79_02615"/>